<keyword evidence="1" id="KW-1133">Transmembrane helix</keyword>
<keyword evidence="1" id="KW-0472">Membrane</keyword>
<evidence type="ECO:0000313" key="2">
    <source>
        <dbReference type="EMBL" id="KKQ82765.1"/>
    </source>
</evidence>
<reference evidence="2 3" key="1">
    <citation type="journal article" date="2015" name="Nature">
        <title>rRNA introns, odd ribosomes, and small enigmatic genomes across a large radiation of phyla.</title>
        <authorList>
            <person name="Brown C.T."/>
            <person name="Hug L.A."/>
            <person name="Thomas B.C."/>
            <person name="Sharon I."/>
            <person name="Castelle C.J."/>
            <person name="Singh A."/>
            <person name="Wilkins M.J."/>
            <person name="Williams K.H."/>
            <person name="Banfield J.F."/>
        </authorList>
    </citation>
    <scope>NUCLEOTIDE SEQUENCE [LARGE SCALE GENOMIC DNA]</scope>
</reference>
<dbReference type="Proteomes" id="UP000034710">
    <property type="component" value="Unassembled WGS sequence"/>
</dbReference>
<comment type="caution">
    <text evidence="2">The sequence shown here is derived from an EMBL/GenBank/DDBJ whole genome shotgun (WGS) entry which is preliminary data.</text>
</comment>
<gene>
    <name evidence="2" type="ORF">UT06_C0037G0001</name>
</gene>
<evidence type="ECO:0000256" key="1">
    <source>
        <dbReference type="SAM" id="Phobius"/>
    </source>
</evidence>
<feature type="transmembrane region" description="Helical" evidence="1">
    <location>
        <begin position="20"/>
        <end position="43"/>
    </location>
</feature>
<dbReference type="EMBL" id="LBVJ01000037">
    <property type="protein sequence ID" value="KKQ82765.1"/>
    <property type="molecule type" value="Genomic_DNA"/>
</dbReference>
<accession>A0A0G0L4H2</accession>
<protein>
    <submittedName>
        <fullName evidence="2">ABC efflux pump, inner membrane subunit</fullName>
    </submittedName>
</protein>
<proteinExistence type="predicted"/>
<dbReference type="AlphaFoldDB" id="A0A0G0L4H2"/>
<evidence type="ECO:0000313" key="3">
    <source>
        <dbReference type="Proteomes" id="UP000034710"/>
    </source>
</evidence>
<keyword evidence="1" id="KW-0812">Transmembrane</keyword>
<name>A0A0G0L4H2_9BACT</name>
<organism evidence="2 3">
    <name type="scientific">Candidatus Woesebacteria bacterium GW2011_GWA1_38_8</name>
    <dbReference type="NCBI Taxonomy" id="1618547"/>
    <lineage>
        <taxon>Bacteria</taxon>
        <taxon>Candidatus Woeseibacteriota</taxon>
    </lineage>
</organism>
<sequence length="60" mass="6672">LGLLFSTLIVFIIRFFFPAAINLFSVIITLVISSAIGIFFGVFPARRAAKLPPIEAIRYE</sequence>
<feature type="non-terminal residue" evidence="2">
    <location>
        <position position="1"/>
    </location>
</feature>